<dbReference type="PANTHER" id="PTHR13265">
    <property type="entry name" value="THO COMPLEX SUBUNIT 1"/>
    <property type="match status" value="1"/>
</dbReference>
<evidence type="ECO:0000313" key="3">
    <source>
        <dbReference type="Proteomes" id="UP001162131"/>
    </source>
</evidence>
<sequence length="748" mass="87428">MNKDTILSLTKSTNIQGLKLSVLSHLADHPHLTDNLIGELQLSLSHFIKQGYTTKNFTEVGIILDLVTWLYEEKKIDLLQCLSVIEDTFEKLDTLHIEEFFPHLEKLGAKQITEEKAKTVMLRINNSLLKRLSKRCQAKFRFRVQLLLASSIALISERSGVNFKGNFASRATKTQISNDTVFSWILNVLSFSRDPITLFKDSDKFDRCLEHIENLLEHFKTINIEKSSMAFYLPEARLFEFQVKDSEFICFIVTLIMLLAQTLTSPANQVQTSVFILSELQKNKLGSIVLKSKDILNEINPPILKIIESSLNNELFWVKWKLNQCQAFEKESCIEVPSKHEIELEEGEVGNDEVKTNKSEPLFDEYLQEPTMENYLERVYADLDPDEGIEEEYKCKKDPVYSWRLLRLVSQNRIDIFGRLDNIDVEKVAIEIKKDAGEWVEPEENGEKEGSNIDIVDEIMEESNNGFSEEKENEEMIKGVESEGFEEGEELKDEENDEEEGMELEKEVKEKVEKIESKREGMELEKEIKEKAEIIENKREGMELEKEIKEKDEKIENRREGMELEKEIKEKAEIIGNKREGMKLEKEIKEKDEQIENRREGMELEKEIKEKAEKIEDKKEEIEIHDIIEIEDRKINENAEKITSKREVIEIHSSPRKSPKMDEEKTKTEEKEKIISKKEIYISSRKSPKREEKIRESEQFKKNAKEIQDFSRKSPKKEEKEVEKIPIKREGKEIHDSPRKSPKIDKSS</sequence>
<evidence type="ECO:0008006" key="4">
    <source>
        <dbReference type="Google" id="ProtNLM"/>
    </source>
</evidence>
<name>A0AAU9KKS4_9CILI</name>
<feature type="region of interest" description="Disordered" evidence="1">
    <location>
        <begin position="646"/>
        <end position="748"/>
    </location>
</feature>
<organism evidence="2 3">
    <name type="scientific">Blepharisma stoltei</name>
    <dbReference type="NCBI Taxonomy" id="1481888"/>
    <lineage>
        <taxon>Eukaryota</taxon>
        <taxon>Sar</taxon>
        <taxon>Alveolata</taxon>
        <taxon>Ciliophora</taxon>
        <taxon>Postciliodesmatophora</taxon>
        <taxon>Heterotrichea</taxon>
        <taxon>Heterotrichida</taxon>
        <taxon>Blepharismidae</taxon>
        <taxon>Blepharisma</taxon>
    </lineage>
</organism>
<keyword evidence="3" id="KW-1185">Reference proteome</keyword>
<evidence type="ECO:0000256" key="1">
    <source>
        <dbReference type="SAM" id="MobiDB-lite"/>
    </source>
</evidence>
<evidence type="ECO:0000313" key="2">
    <source>
        <dbReference type="EMBL" id="CAG9334664.1"/>
    </source>
</evidence>
<dbReference type="Pfam" id="PF11957">
    <property type="entry name" value="efThoc1"/>
    <property type="match status" value="1"/>
</dbReference>
<dbReference type="PANTHER" id="PTHR13265:SF0">
    <property type="entry name" value="HPR1"/>
    <property type="match status" value="1"/>
</dbReference>
<gene>
    <name evidence="2" type="ORF">BSTOLATCC_MIC61271</name>
</gene>
<feature type="compositionally biased region" description="Basic and acidic residues" evidence="1">
    <location>
        <begin position="689"/>
        <end position="748"/>
    </location>
</feature>
<dbReference type="InterPro" id="IPR021861">
    <property type="entry name" value="THO_THOC1"/>
</dbReference>
<dbReference type="GO" id="GO:0000445">
    <property type="term" value="C:THO complex part of transcription export complex"/>
    <property type="evidence" value="ECO:0007669"/>
    <property type="project" value="TreeGrafter"/>
</dbReference>
<protein>
    <recommendedName>
        <fullName evidence="4">THO complex subunitTHOC2 C-terminal domain-containing protein</fullName>
    </recommendedName>
</protein>
<feature type="region of interest" description="Disordered" evidence="1">
    <location>
        <begin position="480"/>
        <end position="509"/>
    </location>
</feature>
<feature type="compositionally biased region" description="Basic and acidic residues" evidence="1">
    <location>
        <begin position="659"/>
        <end position="680"/>
    </location>
</feature>
<dbReference type="EMBL" id="CAJZBQ010000058">
    <property type="protein sequence ID" value="CAG9334664.1"/>
    <property type="molecule type" value="Genomic_DNA"/>
</dbReference>
<dbReference type="AlphaFoldDB" id="A0AAU9KKS4"/>
<comment type="caution">
    <text evidence="2">The sequence shown here is derived from an EMBL/GenBank/DDBJ whole genome shotgun (WGS) entry which is preliminary data.</text>
</comment>
<dbReference type="GO" id="GO:0006406">
    <property type="term" value="P:mRNA export from nucleus"/>
    <property type="evidence" value="ECO:0007669"/>
    <property type="project" value="TreeGrafter"/>
</dbReference>
<accession>A0AAU9KKS4</accession>
<feature type="compositionally biased region" description="Acidic residues" evidence="1">
    <location>
        <begin position="483"/>
        <end position="502"/>
    </location>
</feature>
<dbReference type="Proteomes" id="UP001162131">
    <property type="component" value="Unassembled WGS sequence"/>
</dbReference>
<proteinExistence type="predicted"/>
<reference evidence="2" key="1">
    <citation type="submission" date="2021-09" db="EMBL/GenBank/DDBJ databases">
        <authorList>
            <consortium name="AG Swart"/>
            <person name="Singh M."/>
            <person name="Singh A."/>
            <person name="Seah K."/>
            <person name="Emmerich C."/>
        </authorList>
    </citation>
    <scope>NUCLEOTIDE SEQUENCE</scope>
    <source>
        <strain evidence="2">ATCC30299</strain>
    </source>
</reference>